<accession>A0ABU4WGT0</accession>
<dbReference type="Pfam" id="PF17827">
    <property type="entry name" value="PrmC_N"/>
    <property type="match status" value="1"/>
</dbReference>
<feature type="binding site" evidence="5">
    <location>
        <position position="144"/>
    </location>
    <ligand>
        <name>S-adenosyl-L-methionine</name>
        <dbReference type="ChEBI" id="CHEBI:59789"/>
    </ligand>
</feature>
<dbReference type="PROSITE" id="PS00092">
    <property type="entry name" value="N6_MTASE"/>
    <property type="match status" value="1"/>
</dbReference>
<dbReference type="Gene3D" id="1.10.8.10">
    <property type="entry name" value="DNA helicase RuvA subunit, C-terminal domain"/>
    <property type="match status" value="1"/>
</dbReference>
<feature type="domain" description="Methyltransferase small" evidence="6">
    <location>
        <begin position="103"/>
        <end position="196"/>
    </location>
</feature>
<evidence type="ECO:0000256" key="4">
    <source>
        <dbReference type="ARBA" id="ARBA00048391"/>
    </source>
</evidence>
<evidence type="ECO:0000313" key="8">
    <source>
        <dbReference type="EMBL" id="MDX8415759.1"/>
    </source>
</evidence>
<dbReference type="GO" id="GO:0032259">
    <property type="term" value="P:methylation"/>
    <property type="evidence" value="ECO:0007669"/>
    <property type="project" value="UniProtKB-KW"/>
</dbReference>
<dbReference type="InterPro" id="IPR002052">
    <property type="entry name" value="DNA_methylase_N6_adenine_CS"/>
</dbReference>
<comment type="function">
    <text evidence="5">Methylates the class 1 translation termination release factors RF1/PrfA and RF2/PrfB on the glutamine residue of the universally conserved GGQ motif.</text>
</comment>
<sequence length="280" mass="31440">MQSVIEILGKCEEFFAKKGVPNPKIDAQLLLAKAMKCKRLDLFLRFDEPLKKEVLDEFREDVKRRAKREPLQHILGSVDFCGLNLKCDARALIPRPETEELCDIIISRLKENPPKKILDLGTGSGAIILSLKNAFQDAECTACDISEKSLALAKENAELANLNASFFKSDWFENIGGIFDLIVSNPPYLTEKEVSNAEAEVREFDPPAALSSPEGGTKDLRKIIKEAPKFLKKNGILALECGIDHPTMLKDENRENKDFSSIEIIKDFSGRDRFLMLTRA</sequence>
<dbReference type="RefSeq" id="WP_370397207.1">
    <property type="nucleotide sequence ID" value="NZ_JALBUT010000006.1"/>
</dbReference>
<evidence type="ECO:0000259" key="7">
    <source>
        <dbReference type="Pfam" id="PF17827"/>
    </source>
</evidence>
<reference evidence="8 9" key="1">
    <citation type="submission" date="2022-03" db="EMBL/GenBank/DDBJ databases">
        <title>Novel taxa within the pig intestine.</title>
        <authorList>
            <person name="Wylensek D."/>
            <person name="Bishof K."/>
            <person name="Afrizal A."/>
            <person name="Clavel T."/>
        </authorList>
    </citation>
    <scope>NUCLEOTIDE SEQUENCE [LARGE SCALE GENOMIC DNA]</scope>
    <source>
        <strain evidence="8 9">CLA-KB-P66</strain>
    </source>
</reference>
<keyword evidence="1 5" id="KW-0489">Methyltransferase</keyword>
<feature type="binding site" evidence="5">
    <location>
        <position position="185"/>
    </location>
    <ligand>
        <name>S-adenosyl-L-methionine</name>
        <dbReference type="ChEBI" id="CHEBI:59789"/>
    </ligand>
</feature>
<feature type="binding site" evidence="5">
    <location>
        <begin position="185"/>
        <end position="188"/>
    </location>
    <ligand>
        <name>substrate</name>
    </ligand>
</feature>
<evidence type="ECO:0000256" key="5">
    <source>
        <dbReference type="HAMAP-Rule" id="MF_02126"/>
    </source>
</evidence>
<dbReference type="GO" id="GO:0102559">
    <property type="term" value="F:peptide chain release factor N(5)-glutamine methyltransferase activity"/>
    <property type="evidence" value="ECO:0007669"/>
    <property type="project" value="UniProtKB-EC"/>
</dbReference>
<comment type="catalytic activity">
    <reaction evidence="4 5">
        <text>L-glutaminyl-[peptide chain release factor] + S-adenosyl-L-methionine = N(5)-methyl-L-glutaminyl-[peptide chain release factor] + S-adenosyl-L-homocysteine + H(+)</text>
        <dbReference type="Rhea" id="RHEA:42896"/>
        <dbReference type="Rhea" id="RHEA-COMP:10271"/>
        <dbReference type="Rhea" id="RHEA-COMP:10272"/>
        <dbReference type="ChEBI" id="CHEBI:15378"/>
        <dbReference type="ChEBI" id="CHEBI:30011"/>
        <dbReference type="ChEBI" id="CHEBI:57856"/>
        <dbReference type="ChEBI" id="CHEBI:59789"/>
        <dbReference type="ChEBI" id="CHEBI:61891"/>
        <dbReference type="EC" id="2.1.1.297"/>
    </reaction>
</comment>
<dbReference type="InterPro" id="IPR019874">
    <property type="entry name" value="RF_methyltr_PrmC"/>
</dbReference>
<evidence type="ECO:0000256" key="1">
    <source>
        <dbReference type="ARBA" id="ARBA00022603"/>
    </source>
</evidence>
<comment type="caution">
    <text evidence="8">The sequence shown here is derived from an EMBL/GenBank/DDBJ whole genome shotgun (WGS) entry which is preliminary data.</text>
</comment>
<dbReference type="HAMAP" id="MF_02126">
    <property type="entry name" value="RF_methyltr_PrmC"/>
    <property type="match status" value="1"/>
</dbReference>
<keyword evidence="3 5" id="KW-0949">S-adenosyl-L-methionine</keyword>
<dbReference type="NCBIfam" id="TIGR03534">
    <property type="entry name" value="RF_mod_PrmC"/>
    <property type="match status" value="1"/>
</dbReference>
<dbReference type="InterPro" id="IPR004556">
    <property type="entry name" value="HemK-like"/>
</dbReference>
<evidence type="ECO:0000259" key="6">
    <source>
        <dbReference type="Pfam" id="PF05175"/>
    </source>
</evidence>
<dbReference type="Proteomes" id="UP001275932">
    <property type="component" value="Unassembled WGS sequence"/>
</dbReference>
<dbReference type="Gene3D" id="3.40.50.150">
    <property type="entry name" value="Vaccinia Virus protein VP39"/>
    <property type="match status" value="1"/>
</dbReference>
<dbReference type="InterPro" id="IPR007848">
    <property type="entry name" value="Small_mtfrase_dom"/>
</dbReference>
<evidence type="ECO:0000256" key="3">
    <source>
        <dbReference type="ARBA" id="ARBA00022691"/>
    </source>
</evidence>
<dbReference type="InterPro" id="IPR029063">
    <property type="entry name" value="SAM-dependent_MTases_sf"/>
</dbReference>
<dbReference type="InterPro" id="IPR040758">
    <property type="entry name" value="PrmC_N"/>
</dbReference>
<gene>
    <name evidence="5 8" type="primary">prmC</name>
    <name evidence="8" type="ORF">MOX91_06165</name>
</gene>
<proteinExistence type="inferred from homology"/>
<feature type="domain" description="Release factor glutamine methyltransferase N-terminal" evidence="7">
    <location>
        <begin position="6"/>
        <end position="76"/>
    </location>
</feature>
<organism evidence="8 9">
    <name type="scientific">Intestinicryptomonas porci</name>
    <dbReference type="NCBI Taxonomy" id="2926320"/>
    <lineage>
        <taxon>Bacteria</taxon>
        <taxon>Pseudomonadati</taxon>
        <taxon>Verrucomicrobiota</taxon>
        <taxon>Opitutia</taxon>
        <taxon>Opitutales</taxon>
        <taxon>Intestinicryptomonaceae</taxon>
        <taxon>Intestinicryptomonas</taxon>
    </lineage>
</organism>
<dbReference type="InterPro" id="IPR050320">
    <property type="entry name" value="N5-glutamine_MTase"/>
</dbReference>
<dbReference type="PANTHER" id="PTHR18895">
    <property type="entry name" value="HEMK METHYLTRANSFERASE"/>
    <property type="match status" value="1"/>
</dbReference>
<dbReference type="SUPFAM" id="SSF53335">
    <property type="entry name" value="S-adenosyl-L-methionine-dependent methyltransferases"/>
    <property type="match status" value="1"/>
</dbReference>
<dbReference type="EC" id="2.1.1.297" evidence="5"/>
<protein>
    <recommendedName>
        <fullName evidence="5">Release factor glutamine methyltransferase</fullName>
        <shortName evidence="5">RF MTase</shortName>
        <ecNumber evidence="5">2.1.1.297</ecNumber>
    </recommendedName>
    <alternativeName>
        <fullName evidence="5">N5-glutamine methyltransferase PrmC</fullName>
    </alternativeName>
    <alternativeName>
        <fullName evidence="5">Protein-(glutamine-N5) MTase PrmC</fullName>
    </alternativeName>
    <alternativeName>
        <fullName evidence="5">Protein-glutamine N-methyltransferase PrmC</fullName>
    </alternativeName>
</protein>
<dbReference type="PANTHER" id="PTHR18895:SF74">
    <property type="entry name" value="MTRF1L RELEASE FACTOR GLUTAMINE METHYLTRANSFERASE"/>
    <property type="match status" value="1"/>
</dbReference>
<dbReference type="EMBL" id="JALBUT010000006">
    <property type="protein sequence ID" value="MDX8415759.1"/>
    <property type="molecule type" value="Genomic_DNA"/>
</dbReference>
<evidence type="ECO:0000256" key="2">
    <source>
        <dbReference type="ARBA" id="ARBA00022679"/>
    </source>
</evidence>
<comment type="similarity">
    <text evidence="5">Belongs to the protein N5-glutamine methyltransferase family. PrmC subfamily.</text>
</comment>
<evidence type="ECO:0000313" key="9">
    <source>
        <dbReference type="Proteomes" id="UP001275932"/>
    </source>
</evidence>
<name>A0ABU4WGT0_9BACT</name>
<dbReference type="NCBIfam" id="TIGR00536">
    <property type="entry name" value="hemK_fam"/>
    <property type="match status" value="1"/>
</dbReference>
<dbReference type="CDD" id="cd02440">
    <property type="entry name" value="AdoMet_MTases"/>
    <property type="match status" value="1"/>
</dbReference>
<keyword evidence="9" id="KW-1185">Reference proteome</keyword>
<feature type="binding site" evidence="5">
    <location>
        <begin position="121"/>
        <end position="125"/>
    </location>
    <ligand>
        <name>S-adenosyl-L-methionine</name>
        <dbReference type="ChEBI" id="CHEBI:59789"/>
    </ligand>
</feature>
<keyword evidence="2 5" id="KW-0808">Transferase</keyword>
<dbReference type="Pfam" id="PF05175">
    <property type="entry name" value="MTS"/>
    <property type="match status" value="1"/>
</dbReference>
<feature type="binding site" evidence="5">
    <location>
        <position position="171"/>
    </location>
    <ligand>
        <name>S-adenosyl-L-methionine</name>
        <dbReference type="ChEBI" id="CHEBI:59789"/>
    </ligand>
</feature>